<proteinExistence type="predicted"/>
<organism evidence="2 3">
    <name type="scientific">Leptospira borgpetersenii serovar Pomona str. 200901868</name>
    <dbReference type="NCBI Taxonomy" id="1192866"/>
    <lineage>
        <taxon>Bacteria</taxon>
        <taxon>Pseudomonadati</taxon>
        <taxon>Spirochaetota</taxon>
        <taxon>Spirochaetia</taxon>
        <taxon>Leptospirales</taxon>
        <taxon>Leptospiraceae</taxon>
        <taxon>Leptospira</taxon>
    </lineage>
</organism>
<evidence type="ECO:0000256" key="1">
    <source>
        <dbReference type="SAM" id="MobiDB-lite"/>
    </source>
</evidence>
<feature type="region of interest" description="Disordered" evidence="1">
    <location>
        <begin position="22"/>
        <end position="55"/>
    </location>
</feature>
<dbReference type="AlphaFoldDB" id="M6WAY1"/>
<dbReference type="EMBL" id="AKWF02000023">
    <property type="protein sequence ID" value="EMO64601.1"/>
    <property type="molecule type" value="Genomic_DNA"/>
</dbReference>
<accession>M6WAY1</accession>
<comment type="caution">
    <text evidence="2">The sequence shown here is derived from an EMBL/GenBank/DDBJ whole genome shotgun (WGS) entry which is preliminary data.</text>
</comment>
<evidence type="ECO:0000313" key="2">
    <source>
        <dbReference type="EMBL" id="EMO64601.1"/>
    </source>
</evidence>
<evidence type="ECO:0000313" key="3">
    <source>
        <dbReference type="Proteomes" id="UP000012159"/>
    </source>
</evidence>
<reference evidence="2 3" key="1">
    <citation type="submission" date="2013-01" db="EMBL/GenBank/DDBJ databases">
        <authorList>
            <person name="Harkins D.M."/>
            <person name="Durkin A.S."/>
            <person name="Brinkac L.M."/>
            <person name="Haft D.H."/>
            <person name="Selengut J.D."/>
            <person name="Sanka R."/>
            <person name="DePew J."/>
            <person name="Purushe J."/>
            <person name="Picardeau M."/>
            <person name="Werts C."/>
            <person name="Goarant C."/>
            <person name="Vinetz J.M."/>
            <person name="Sutton G.G."/>
            <person name="Nierman W.C."/>
            <person name="Fouts D.E."/>
        </authorList>
    </citation>
    <scope>NUCLEOTIDE SEQUENCE [LARGE SCALE GENOMIC DNA]</scope>
    <source>
        <strain evidence="2 3">200901868</strain>
    </source>
</reference>
<dbReference type="STRING" id="1192866.LEP1GSC133_3003"/>
<name>M6WAY1_LEPBO</name>
<gene>
    <name evidence="2" type="ORF">LEP1GSC133_3003</name>
</gene>
<sequence length="55" mass="5921">MFEIRKYTYKCVLNPVASANRSETLSFPSDPSGAITLPTNTGSEDKSVGITTNPL</sequence>
<dbReference type="Proteomes" id="UP000012159">
    <property type="component" value="Unassembled WGS sequence"/>
</dbReference>
<protein>
    <submittedName>
        <fullName evidence="2">Uncharacterized protein</fullName>
    </submittedName>
</protein>